<reference evidence="1 2" key="1">
    <citation type="submission" date="2009-02" db="EMBL/GenBank/DDBJ databases">
        <authorList>
            <person name="Fulton L."/>
            <person name="Clifton S."/>
            <person name="Fulton B."/>
            <person name="Xu J."/>
            <person name="Minx P."/>
            <person name="Pepin K.H."/>
            <person name="Johnson M."/>
            <person name="Bhonagiri V."/>
            <person name="Nash W.E."/>
            <person name="Mardis E.R."/>
            <person name="Wilson R.K."/>
        </authorList>
    </citation>
    <scope>NUCLEOTIDE SEQUENCE [LARGE SCALE GENOMIC DNA]</scope>
    <source>
        <strain evidence="1 2">ATCC 27758</strain>
    </source>
</reference>
<name>C0BCG3_9FIRM</name>
<sequence length="256" mass="31123">MIRFFNASGGNIIINNEIPKTIPVADYAGYIMKNFKPDVIKSKKPESEWTEEEHTEYTKWVLKLSMAHRFKQQIQENKPLTNRDKRIIERFRSGADFFGEKICGKETSRLFEQPYTFDLFNEWQEKHFKEHPEDKDKTIEELFDIRLSEQKLYHYKEVNGKYYGAEIPKEIHYTEYFRYLYFNVKYEFSEKTYYRSIPYTDKDKQESIWDRERCFVAQEISEWRVDELEDWQRDLIEKIRVGVELKDDDIVKAMGC</sequence>
<protein>
    <submittedName>
        <fullName evidence="1">Uncharacterized protein</fullName>
    </submittedName>
</protein>
<dbReference type="AlphaFoldDB" id="C0BCG3"/>
<proteinExistence type="predicted"/>
<dbReference type="HOGENOM" id="CLU_1084671_0_0_9"/>
<reference evidence="1 2" key="2">
    <citation type="submission" date="2009-03" db="EMBL/GenBank/DDBJ databases">
        <title>Draft genome sequence of Coprococcus comes (ATCC 27758).</title>
        <authorList>
            <person name="Sudarsanam P."/>
            <person name="Ley R."/>
            <person name="Guruge J."/>
            <person name="Turnbaugh P.J."/>
            <person name="Mahowald M."/>
            <person name="Liep D."/>
            <person name="Gordon J."/>
        </authorList>
    </citation>
    <scope>NUCLEOTIDE SEQUENCE [LARGE SCALE GENOMIC DNA]</scope>
    <source>
        <strain evidence="1 2">ATCC 27758</strain>
    </source>
</reference>
<evidence type="ECO:0000313" key="1">
    <source>
        <dbReference type="EMBL" id="EEG88764.1"/>
    </source>
</evidence>
<comment type="caution">
    <text evidence="1">The sequence shown here is derived from an EMBL/GenBank/DDBJ whole genome shotgun (WGS) entry which is preliminary data.</text>
</comment>
<evidence type="ECO:0000313" key="2">
    <source>
        <dbReference type="Proteomes" id="UP000003793"/>
    </source>
</evidence>
<accession>C0BCG3</accession>
<gene>
    <name evidence="1" type="ORF">COPCOM_02854</name>
</gene>
<dbReference type="EMBL" id="ABVR01000042">
    <property type="protein sequence ID" value="EEG88764.1"/>
    <property type="molecule type" value="Genomic_DNA"/>
</dbReference>
<organism evidence="1 2">
    <name type="scientific">Coprococcus comes ATCC 27758</name>
    <dbReference type="NCBI Taxonomy" id="470146"/>
    <lineage>
        <taxon>Bacteria</taxon>
        <taxon>Bacillati</taxon>
        <taxon>Bacillota</taxon>
        <taxon>Clostridia</taxon>
        <taxon>Lachnospirales</taxon>
        <taxon>Lachnospiraceae</taxon>
        <taxon>Coprococcus</taxon>
    </lineage>
</organism>
<dbReference type="Proteomes" id="UP000003793">
    <property type="component" value="Unassembled WGS sequence"/>
</dbReference>